<feature type="modified residue" description="4-aspartylphosphate" evidence="3">
    <location>
        <position position="75"/>
    </location>
</feature>
<dbReference type="Gene3D" id="3.40.50.2300">
    <property type="match status" value="1"/>
</dbReference>
<evidence type="ECO:0000259" key="4">
    <source>
        <dbReference type="PROSITE" id="PS50110"/>
    </source>
</evidence>
<protein>
    <submittedName>
        <fullName evidence="5">CheY chemotaxis protein</fullName>
    </submittedName>
</protein>
<gene>
    <name evidence="5" type="ORF">TBC1_12560</name>
</gene>
<sequence>MYTREFMEFRHESTVIDMEKEDRSIRILIAEDNLLNQRIIEILIKRMGWNYTLVGDGLEAVNECLNGEYDVILMDIDMPQMNGWEATIELRRKKVEIPIIALTAYSEESFRKKSFEVGMDKFLSKPYDKDEIYDAILNSIKAGK</sequence>
<dbReference type="InterPro" id="IPR001789">
    <property type="entry name" value="Sig_transdc_resp-reg_receiver"/>
</dbReference>
<dbReference type="Pfam" id="PF00072">
    <property type="entry name" value="Response_reg"/>
    <property type="match status" value="1"/>
</dbReference>
<evidence type="ECO:0000256" key="3">
    <source>
        <dbReference type="PROSITE-ProRule" id="PRU00169"/>
    </source>
</evidence>
<dbReference type="PROSITE" id="PS50110">
    <property type="entry name" value="RESPONSE_REGULATORY"/>
    <property type="match status" value="1"/>
</dbReference>
<dbReference type="OrthoDB" id="9796457at2"/>
<accession>A0A0S7BW02</accession>
<dbReference type="Proteomes" id="UP000053091">
    <property type="component" value="Unassembled WGS sequence"/>
</dbReference>
<dbReference type="CDD" id="cd17546">
    <property type="entry name" value="REC_hyHK_CKI1_RcsC-like"/>
    <property type="match status" value="1"/>
</dbReference>
<evidence type="ECO:0000313" key="5">
    <source>
        <dbReference type="EMBL" id="GAP44749.1"/>
    </source>
</evidence>
<evidence type="ECO:0000256" key="1">
    <source>
        <dbReference type="ARBA" id="ARBA00022553"/>
    </source>
</evidence>
<name>A0A0S7BW02_9BACT</name>
<dbReference type="GO" id="GO:0000160">
    <property type="term" value="P:phosphorelay signal transduction system"/>
    <property type="evidence" value="ECO:0007669"/>
    <property type="project" value="UniProtKB-KW"/>
</dbReference>
<keyword evidence="2" id="KW-0902">Two-component regulatory system</keyword>
<dbReference type="STRING" id="1678841.TBC1_12560"/>
<dbReference type="SUPFAM" id="SSF52172">
    <property type="entry name" value="CheY-like"/>
    <property type="match status" value="1"/>
</dbReference>
<dbReference type="PANTHER" id="PTHR45339:SF1">
    <property type="entry name" value="HYBRID SIGNAL TRANSDUCTION HISTIDINE KINASE J"/>
    <property type="match status" value="1"/>
</dbReference>
<dbReference type="AlphaFoldDB" id="A0A0S7BW02"/>
<evidence type="ECO:0000313" key="6">
    <source>
        <dbReference type="Proteomes" id="UP000053091"/>
    </source>
</evidence>
<keyword evidence="6" id="KW-1185">Reference proteome</keyword>
<dbReference type="SMART" id="SM00448">
    <property type="entry name" value="REC"/>
    <property type="match status" value="1"/>
</dbReference>
<organism evidence="5">
    <name type="scientific">Lentimicrobium saccharophilum</name>
    <dbReference type="NCBI Taxonomy" id="1678841"/>
    <lineage>
        <taxon>Bacteria</taxon>
        <taxon>Pseudomonadati</taxon>
        <taxon>Bacteroidota</taxon>
        <taxon>Bacteroidia</taxon>
        <taxon>Bacteroidales</taxon>
        <taxon>Lentimicrobiaceae</taxon>
        <taxon>Lentimicrobium</taxon>
    </lineage>
</organism>
<feature type="domain" description="Response regulatory" evidence="4">
    <location>
        <begin position="26"/>
        <end position="140"/>
    </location>
</feature>
<proteinExistence type="predicted"/>
<evidence type="ECO:0000256" key="2">
    <source>
        <dbReference type="ARBA" id="ARBA00023012"/>
    </source>
</evidence>
<dbReference type="PANTHER" id="PTHR45339">
    <property type="entry name" value="HYBRID SIGNAL TRANSDUCTION HISTIDINE KINASE J"/>
    <property type="match status" value="1"/>
</dbReference>
<dbReference type="InterPro" id="IPR011006">
    <property type="entry name" value="CheY-like_superfamily"/>
</dbReference>
<dbReference type="EMBL" id="DF968183">
    <property type="protein sequence ID" value="GAP44749.1"/>
    <property type="molecule type" value="Genomic_DNA"/>
</dbReference>
<reference evidence="5" key="1">
    <citation type="journal article" date="2015" name="Genome Announc.">
        <title>Draft Genome Sequence of Bacteroidales Strain TBC1, a Novel Isolate from a Methanogenic Wastewater Treatment System.</title>
        <authorList>
            <person name="Tourlousse D.M."/>
            <person name="Matsuura N."/>
            <person name="Sun L."/>
            <person name="Toyonaga M."/>
            <person name="Kuroda K."/>
            <person name="Ohashi A."/>
            <person name="Cruz R."/>
            <person name="Yamaguchi T."/>
            <person name="Sekiguchi Y."/>
        </authorList>
    </citation>
    <scope>NUCLEOTIDE SEQUENCE [LARGE SCALE GENOMIC DNA]</scope>
    <source>
        <strain evidence="5">TBC1</strain>
    </source>
</reference>
<keyword evidence="1 3" id="KW-0597">Phosphoprotein</keyword>